<accession>A0ACC0XFI5</accession>
<keyword evidence="2" id="KW-1185">Reference proteome</keyword>
<protein>
    <submittedName>
        <fullName evidence="1">Uncharacterized protein</fullName>
    </submittedName>
</protein>
<evidence type="ECO:0000313" key="1">
    <source>
        <dbReference type="EMBL" id="KAJ0017049.1"/>
    </source>
</evidence>
<dbReference type="Proteomes" id="UP001163603">
    <property type="component" value="Chromosome 12"/>
</dbReference>
<sequence>MLIMGKLALGSNNFSGTLPSELGNLVKLEQMWAFDCSLTGKIRDFIGKWELDQSYNTLCLDLSILIILLTSLSNFYRKFRGNSFEGPTPSNFSNLTSLTTLQITDIHNVSSSLDFIKNMKNLIILSLRDSLINGSIPSDIGEYQSLQTLSKGFIDSSFAIKCGGGDALKVDKIVYEVDGYDLGGASFVVLDTEKWAVSDAGWYPDGKFNTHVQNTGSQGTGTTIPELYRISRQSPGSLRYYKLSLENGPYNVSLSFAFGDQGSLTWKSHGRHVFDIYIQGTLRSKGFDISKKAGGDRRAITEKFNAMVTENYLEIQLFWAGKGTCCIPTGGSYGPLISALSVIPDFTPTVGIARKKNQTWLVVVLLGIGPKPKTFSYAELGSATKDFKSPNKLGEGGFGPVYKVSFISYIYK</sequence>
<organism evidence="1 2">
    <name type="scientific">Pistacia integerrima</name>
    <dbReference type="NCBI Taxonomy" id="434235"/>
    <lineage>
        <taxon>Eukaryota</taxon>
        <taxon>Viridiplantae</taxon>
        <taxon>Streptophyta</taxon>
        <taxon>Embryophyta</taxon>
        <taxon>Tracheophyta</taxon>
        <taxon>Spermatophyta</taxon>
        <taxon>Magnoliopsida</taxon>
        <taxon>eudicotyledons</taxon>
        <taxon>Gunneridae</taxon>
        <taxon>Pentapetalae</taxon>
        <taxon>rosids</taxon>
        <taxon>malvids</taxon>
        <taxon>Sapindales</taxon>
        <taxon>Anacardiaceae</taxon>
        <taxon>Pistacia</taxon>
    </lineage>
</organism>
<proteinExistence type="predicted"/>
<comment type="caution">
    <text evidence="1">The sequence shown here is derived from an EMBL/GenBank/DDBJ whole genome shotgun (WGS) entry which is preliminary data.</text>
</comment>
<reference evidence="2" key="1">
    <citation type="journal article" date="2023" name="G3 (Bethesda)">
        <title>Genome assembly and association tests identify interacting loci associated with vigor, precocity, and sex in interspecific pistachio rootstocks.</title>
        <authorList>
            <person name="Palmer W."/>
            <person name="Jacygrad E."/>
            <person name="Sagayaradj S."/>
            <person name="Cavanaugh K."/>
            <person name="Han R."/>
            <person name="Bertier L."/>
            <person name="Beede B."/>
            <person name="Kafkas S."/>
            <person name="Golino D."/>
            <person name="Preece J."/>
            <person name="Michelmore R."/>
        </authorList>
    </citation>
    <scope>NUCLEOTIDE SEQUENCE [LARGE SCALE GENOMIC DNA]</scope>
</reference>
<evidence type="ECO:0000313" key="2">
    <source>
        <dbReference type="Proteomes" id="UP001163603"/>
    </source>
</evidence>
<gene>
    <name evidence="1" type="ORF">Pint_11492</name>
</gene>
<dbReference type="EMBL" id="CM047747">
    <property type="protein sequence ID" value="KAJ0017049.1"/>
    <property type="molecule type" value="Genomic_DNA"/>
</dbReference>
<name>A0ACC0XFI5_9ROSI</name>